<organism evidence="7 8">
    <name type="scientific">Kumtagia ephedrae</name>
    <dbReference type="NCBI Taxonomy" id="2116701"/>
    <lineage>
        <taxon>Bacteria</taxon>
        <taxon>Pseudomonadati</taxon>
        <taxon>Pseudomonadota</taxon>
        <taxon>Alphaproteobacteria</taxon>
        <taxon>Hyphomicrobiales</taxon>
        <taxon>Phyllobacteriaceae</taxon>
        <taxon>Kumtagia</taxon>
    </lineage>
</organism>
<dbReference type="OrthoDB" id="7266492at2"/>
<evidence type="ECO:0000313" key="7">
    <source>
        <dbReference type="EMBL" id="PSJ50497.1"/>
    </source>
</evidence>
<evidence type="ECO:0000313" key="8">
    <source>
        <dbReference type="Proteomes" id="UP000241229"/>
    </source>
</evidence>
<keyword evidence="3 6" id="KW-0812">Transmembrane</keyword>
<evidence type="ECO:0000256" key="2">
    <source>
        <dbReference type="ARBA" id="ARBA00007375"/>
    </source>
</evidence>
<dbReference type="AlphaFoldDB" id="A0A2P7RJW2"/>
<dbReference type="InterPro" id="IPR012506">
    <property type="entry name" value="TMEM86B-like"/>
</dbReference>
<dbReference type="Pfam" id="PF07947">
    <property type="entry name" value="YhhN"/>
    <property type="match status" value="1"/>
</dbReference>
<gene>
    <name evidence="7" type="ORF">C7I84_28470</name>
</gene>
<feature type="transmembrane region" description="Helical" evidence="6">
    <location>
        <begin position="147"/>
        <end position="164"/>
    </location>
</feature>
<evidence type="ECO:0000256" key="5">
    <source>
        <dbReference type="ARBA" id="ARBA00023136"/>
    </source>
</evidence>
<keyword evidence="5 6" id="KW-0472">Membrane</keyword>
<comment type="caution">
    <text evidence="7">The sequence shown here is derived from an EMBL/GenBank/DDBJ whole genome shotgun (WGS) entry which is preliminary data.</text>
</comment>
<dbReference type="PANTHER" id="PTHR31885:SF6">
    <property type="entry name" value="GH04784P"/>
    <property type="match status" value="1"/>
</dbReference>
<evidence type="ECO:0000256" key="1">
    <source>
        <dbReference type="ARBA" id="ARBA00004141"/>
    </source>
</evidence>
<protein>
    <submittedName>
        <fullName evidence="7">Lysoplasmalogenase</fullName>
    </submittedName>
</protein>
<feature type="transmembrane region" description="Helical" evidence="6">
    <location>
        <begin position="116"/>
        <end position="135"/>
    </location>
</feature>
<feature type="transmembrane region" description="Helical" evidence="6">
    <location>
        <begin position="45"/>
        <end position="70"/>
    </location>
</feature>
<dbReference type="GO" id="GO:0016787">
    <property type="term" value="F:hydrolase activity"/>
    <property type="evidence" value="ECO:0007669"/>
    <property type="project" value="TreeGrafter"/>
</dbReference>
<sequence length="222" mass="23038">MPFEGGVESPANATLIFSAAAALLYGTMAAAPARPVASVVKTLAVGLLAVLAAMQGGHWLLVLALALSAAGDLFLSRDGERLFLAGLASFLCAHLAYVALFSMMGGGPAMLLAAPWRGVLAAILVGLGLAFLAVLTGRLGPALRLPVTAYVAAILAMAVFALMLDAPLVIAGMLLFVVSDTLLATEKFLLPAISPHRDRMRYAVWGTYYLGQLAITLGLIRF</sequence>
<reference evidence="7 8" key="1">
    <citation type="submission" date="2018-03" db="EMBL/GenBank/DDBJ databases">
        <title>The draft genome of Mesorhizobium sp. 6GN-30.</title>
        <authorList>
            <person name="Liu L."/>
            <person name="Li L."/>
            <person name="Wang T."/>
            <person name="Zhang X."/>
            <person name="Liang L."/>
        </authorList>
    </citation>
    <scope>NUCLEOTIDE SEQUENCE [LARGE SCALE GENOMIC DNA]</scope>
    <source>
        <strain evidence="7 8">6GN30</strain>
    </source>
</reference>
<accession>A0A2P7RJW2</accession>
<dbReference type="EMBL" id="PXYK01000050">
    <property type="protein sequence ID" value="PSJ50497.1"/>
    <property type="molecule type" value="Genomic_DNA"/>
</dbReference>
<comment type="subcellular location">
    <subcellularLocation>
        <location evidence="1">Membrane</location>
        <topology evidence="1">Multi-pass membrane protein</topology>
    </subcellularLocation>
</comment>
<name>A0A2P7RJW2_9HYPH</name>
<evidence type="ECO:0000256" key="4">
    <source>
        <dbReference type="ARBA" id="ARBA00022989"/>
    </source>
</evidence>
<feature type="transmembrane region" description="Helical" evidence="6">
    <location>
        <begin position="202"/>
        <end position="220"/>
    </location>
</feature>
<feature type="transmembrane region" description="Helical" evidence="6">
    <location>
        <begin position="170"/>
        <end position="190"/>
    </location>
</feature>
<dbReference type="Proteomes" id="UP000241229">
    <property type="component" value="Unassembled WGS sequence"/>
</dbReference>
<comment type="similarity">
    <text evidence="2">Belongs to the TMEM86 family.</text>
</comment>
<dbReference type="RefSeq" id="WP_106775586.1">
    <property type="nucleotide sequence ID" value="NZ_PXYK01000050.1"/>
</dbReference>
<evidence type="ECO:0000256" key="3">
    <source>
        <dbReference type="ARBA" id="ARBA00022692"/>
    </source>
</evidence>
<keyword evidence="4 6" id="KW-1133">Transmembrane helix</keyword>
<dbReference type="PANTHER" id="PTHR31885">
    <property type="entry name" value="GH04784P"/>
    <property type="match status" value="1"/>
</dbReference>
<dbReference type="GO" id="GO:0016020">
    <property type="term" value="C:membrane"/>
    <property type="evidence" value="ECO:0007669"/>
    <property type="project" value="UniProtKB-SubCell"/>
</dbReference>
<keyword evidence="8" id="KW-1185">Reference proteome</keyword>
<feature type="transmembrane region" description="Helical" evidence="6">
    <location>
        <begin position="82"/>
        <end position="104"/>
    </location>
</feature>
<proteinExistence type="inferred from homology"/>
<evidence type="ECO:0000256" key="6">
    <source>
        <dbReference type="SAM" id="Phobius"/>
    </source>
</evidence>